<dbReference type="OMA" id="FTMHIYL"/>
<dbReference type="AlphaFoldDB" id="A0A0N5D507"/>
<organism evidence="3">
    <name type="scientific">Thelazia callipaeda</name>
    <name type="common">Oriental eyeworm</name>
    <name type="synonym">Parasitic nematode</name>
    <dbReference type="NCBI Taxonomy" id="103827"/>
    <lineage>
        <taxon>Eukaryota</taxon>
        <taxon>Metazoa</taxon>
        <taxon>Ecdysozoa</taxon>
        <taxon>Nematoda</taxon>
        <taxon>Chromadorea</taxon>
        <taxon>Rhabditida</taxon>
        <taxon>Spirurina</taxon>
        <taxon>Spiruromorpha</taxon>
        <taxon>Thelazioidea</taxon>
        <taxon>Thelaziidae</taxon>
        <taxon>Thelazia</taxon>
    </lineage>
</organism>
<name>A0A0N5D507_THECL</name>
<dbReference type="OrthoDB" id="5857916at2759"/>
<reference evidence="3" key="1">
    <citation type="submission" date="2017-02" db="UniProtKB">
        <authorList>
            <consortium name="WormBaseParasite"/>
        </authorList>
    </citation>
    <scope>IDENTIFICATION</scope>
</reference>
<dbReference type="WBParaSite" id="TCLT_0000807301-mRNA-1">
    <property type="protein sequence ID" value="TCLT_0000807301-mRNA-1"/>
    <property type="gene ID" value="TCLT_0000807301"/>
</dbReference>
<dbReference type="Proteomes" id="UP000276776">
    <property type="component" value="Unassembled WGS sequence"/>
</dbReference>
<sequence>KLFEGRFHRSSVANHESFLSPKENDIVSVYAIKFSDREDLMEGALVREPAIVGNFFTMHIYLDNYVKFLDNALITNRTFFIISRDPGDHPNQRVIGKTFLHYFI</sequence>
<dbReference type="STRING" id="103827.A0A0N5D507"/>
<evidence type="ECO:0000313" key="1">
    <source>
        <dbReference type="EMBL" id="VDN05583.1"/>
    </source>
</evidence>
<dbReference type="EMBL" id="UYYF01004578">
    <property type="protein sequence ID" value="VDN05583.1"/>
    <property type="molecule type" value="Genomic_DNA"/>
</dbReference>
<keyword evidence="2" id="KW-1185">Reference proteome</keyword>
<evidence type="ECO:0000313" key="3">
    <source>
        <dbReference type="WBParaSite" id="TCLT_0000807301-mRNA-1"/>
    </source>
</evidence>
<accession>A0A0N5D507</accession>
<reference evidence="1 2" key="2">
    <citation type="submission" date="2018-11" db="EMBL/GenBank/DDBJ databases">
        <authorList>
            <consortium name="Pathogen Informatics"/>
        </authorList>
    </citation>
    <scope>NUCLEOTIDE SEQUENCE [LARGE SCALE GENOMIC DNA]</scope>
</reference>
<gene>
    <name evidence="1" type="ORF">TCLT_LOCUS8062</name>
</gene>
<evidence type="ECO:0000313" key="2">
    <source>
        <dbReference type="Proteomes" id="UP000276776"/>
    </source>
</evidence>
<protein>
    <submittedName>
        <fullName evidence="3">Anoctamin</fullName>
    </submittedName>
</protein>
<proteinExistence type="predicted"/>